<name>A0ABW4NZ42_9NOCA</name>
<dbReference type="Proteomes" id="UP001597286">
    <property type="component" value="Unassembled WGS sequence"/>
</dbReference>
<proteinExistence type="predicted"/>
<keyword evidence="2" id="KW-1185">Reference proteome</keyword>
<evidence type="ECO:0000313" key="1">
    <source>
        <dbReference type="EMBL" id="MFD1810973.1"/>
    </source>
</evidence>
<dbReference type="RefSeq" id="WP_378483532.1">
    <property type="nucleotide sequence ID" value="NZ_JBHUFB010000003.1"/>
</dbReference>
<accession>A0ABW4NZ42</accession>
<dbReference type="EMBL" id="JBHUFB010000003">
    <property type="protein sequence ID" value="MFD1810973.1"/>
    <property type="molecule type" value="Genomic_DNA"/>
</dbReference>
<organism evidence="1 2">
    <name type="scientific">Rhodococcus gannanensis</name>
    <dbReference type="NCBI Taxonomy" id="1960308"/>
    <lineage>
        <taxon>Bacteria</taxon>
        <taxon>Bacillati</taxon>
        <taxon>Actinomycetota</taxon>
        <taxon>Actinomycetes</taxon>
        <taxon>Mycobacteriales</taxon>
        <taxon>Nocardiaceae</taxon>
        <taxon>Rhodococcus</taxon>
    </lineage>
</organism>
<gene>
    <name evidence="1" type="ORF">ACFSJG_01995</name>
</gene>
<comment type="caution">
    <text evidence="1">The sequence shown here is derived from an EMBL/GenBank/DDBJ whole genome shotgun (WGS) entry which is preliminary data.</text>
</comment>
<evidence type="ECO:0000313" key="2">
    <source>
        <dbReference type="Proteomes" id="UP001597286"/>
    </source>
</evidence>
<sequence>MKVGERLKSPTTGVEVIVVKVGDSVEGPLLCAGVPMDPTAAAGGVAAQTAGIGAPLVIGKRYSGAGVEVLCVTPGPGPLSVGSVELELAAPRPLPASD</sequence>
<protein>
    <submittedName>
        <fullName evidence="1">Uncharacterized protein</fullName>
    </submittedName>
</protein>
<reference evidence="2" key="1">
    <citation type="journal article" date="2019" name="Int. J. Syst. Evol. Microbiol.">
        <title>The Global Catalogue of Microorganisms (GCM) 10K type strain sequencing project: providing services to taxonomists for standard genome sequencing and annotation.</title>
        <authorList>
            <consortium name="The Broad Institute Genomics Platform"/>
            <consortium name="The Broad Institute Genome Sequencing Center for Infectious Disease"/>
            <person name="Wu L."/>
            <person name="Ma J."/>
        </authorList>
    </citation>
    <scope>NUCLEOTIDE SEQUENCE [LARGE SCALE GENOMIC DNA]</scope>
    <source>
        <strain evidence="2">DT72</strain>
    </source>
</reference>